<gene>
    <name evidence="9" type="ORF">AN477_16005</name>
</gene>
<dbReference type="AlphaFoldDB" id="A0A0P9EV20"/>
<feature type="transmembrane region" description="Helical" evidence="7">
    <location>
        <begin position="89"/>
        <end position="106"/>
    </location>
</feature>
<dbReference type="EMBL" id="LJCO01000069">
    <property type="protein sequence ID" value="KPV42833.1"/>
    <property type="molecule type" value="Genomic_DNA"/>
</dbReference>
<name>A0A0P9EV20_9BACL</name>
<comment type="similarity">
    <text evidence="2">Belongs to the complex I subunit 4 family.</text>
</comment>
<proteinExistence type="inferred from homology"/>
<feature type="transmembrane region" description="Helical" evidence="7">
    <location>
        <begin position="296"/>
        <end position="317"/>
    </location>
</feature>
<evidence type="ECO:0000313" key="10">
    <source>
        <dbReference type="Proteomes" id="UP000050482"/>
    </source>
</evidence>
<dbReference type="GO" id="GO:0003954">
    <property type="term" value="F:NADH dehydrogenase activity"/>
    <property type="evidence" value="ECO:0007669"/>
    <property type="project" value="TreeGrafter"/>
</dbReference>
<feature type="transmembrane region" description="Helical" evidence="7">
    <location>
        <begin position="142"/>
        <end position="160"/>
    </location>
</feature>
<feature type="transmembrane region" description="Helical" evidence="7">
    <location>
        <begin position="223"/>
        <end position="243"/>
    </location>
</feature>
<dbReference type="PANTHER" id="PTHR43507">
    <property type="entry name" value="NADH-UBIQUINONE OXIDOREDUCTASE CHAIN 4"/>
    <property type="match status" value="1"/>
</dbReference>
<dbReference type="GO" id="GO:0042773">
    <property type="term" value="P:ATP synthesis coupled electron transport"/>
    <property type="evidence" value="ECO:0007669"/>
    <property type="project" value="InterPro"/>
</dbReference>
<dbReference type="GO" id="GO:0008137">
    <property type="term" value="F:NADH dehydrogenase (ubiquinone) activity"/>
    <property type="evidence" value="ECO:0007669"/>
    <property type="project" value="InterPro"/>
</dbReference>
<keyword evidence="5 7" id="KW-0472">Membrane</keyword>
<reference evidence="9 10" key="1">
    <citation type="submission" date="2015-09" db="EMBL/GenBank/DDBJ databases">
        <title>Draft genome sequence of Alicyclobacillus ferrooxydans DSM 22381.</title>
        <authorList>
            <person name="Hemp J."/>
        </authorList>
    </citation>
    <scope>NUCLEOTIDE SEQUENCE [LARGE SCALE GENOMIC DNA]</scope>
    <source>
        <strain evidence="9 10">TC-34</strain>
    </source>
</reference>
<evidence type="ECO:0000256" key="5">
    <source>
        <dbReference type="ARBA" id="ARBA00023136"/>
    </source>
</evidence>
<protein>
    <recommendedName>
        <fullName evidence="8">NADH:quinone oxidoreductase/Mrp antiporter transmembrane domain-containing protein</fullName>
    </recommendedName>
</protein>
<feature type="transmembrane region" description="Helical" evidence="7">
    <location>
        <begin position="172"/>
        <end position="193"/>
    </location>
</feature>
<evidence type="ECO:0000256" key="6">
    <source>
        <dbReference type="RuleBase" id="RU000320"/>
    </source>
</evidence>
<dbReference type="RefSeq" id="WP_054970162.1">
    <property type="nucleotide sequence ID" value="NZ_LJCO01000069.1"/>
</dbReference>
<dbReference type="OrthoDB" id="9811718at2"/>
<dbReference type="Proteomes" id="UP000050482">
    <property type="component" value="Unassembled WGS sequence"/>
</dbReference>
<evidence type="ECO:0000259" key="8">
    <source>
        <dbReference type="Pfam" id="PF00361"/>
    </source>
</evidence>
<evidence type="ECO:0000256" key="7">
    <source>
        <dbReference type="SAM" id="Phobius"/>
    </source>
</evidence>
<feature type="transmembrane region" description="Helical" evidence="7">
    <location>
        <begin position="393"/>
        <end position="415"/>
    </location>
</feature>
<keyword evidence="3 6" id="KW-0812">Transmembrane</keyword>
<evidence type="ECO:0000256" key="3">
    <source>
        <dbReference type="ARBA" id="ARBA00022692"/>
    </source>
</evidence>
<dbReference type="PRINTS" id="PR01437">
    <property type="entry name" value="NUOXDRDTASE4"/>
</dbReference>
<feature type="transmembrane region" description="Helical" evidence="7">
    <location>
        <begin position="118"/>
        <end position="136"/>
    </location>
</feature>
<dbReference type="GO" id="GO:0015990">
    <property type="term" value="P:electron transport coupled proton transport"/>
    <property type="evidence" value="ECO:0007669"/>
    <property type="project" value="TreeGrafter"/>
</dbReference>
<sequence length="509" mass="53532">MSLSFWLVAAPLIAAVLLLVLPKMGGAASRGLAIVGTLVSLVLAIVMWLSFPSGSTGFEFIGKIHWFTLPAMWHGTDLSVGLSFGVDGLSLPLAAMTAFISVLAMAGAKRDIDRPRLYYFWLSMVTAGLLGVFAALDLFTFLVALEVTLFGSFFLIQLFGRPGSPKAAIKFLIYRGFATVAMLVALVGIAYGLTGAYSHSGISGNLSFSIPTMLNEAHHLSSGILPAGVAGALLLVLLLGVFIEEAFVPFHTWLPTTHEYADTPTNMVIGGLLTKTGAYVLLRFGVGMLPAQIQHYGMLIAVFGVINILYGAFAAWAQKDWRRLIAFGGISHMGLVLLGIASFSAAGLQGAMFMIVSSGLLTALLFFLTGAIEDRTNTVQLKDLGGLSKAMPMISGFLLVAALGSLGLPLTSGFISEIQAFIGGFTAYPAASFVGLGGLILSAVYLLYAIQKTTFGPTAKLAEGLSDATAREYLPTILLTAFVLLIGIYPNLIGHLFGLSVQGLLGIGG</sequence>
<dbReference type="InterPro" id="IPR003918">
    <property type="entry name" value="NADH_UbQ_OxRdtase"/>
</dbReference>
<dbReference type="NCBIfam" id="TIGR01972">
    <property type="entry name" value="NDH_I_M"/>
    <property type="match status" value="1"/>
</dbReference>
<dbReference type="GO" id="GO:0005886">
    <property type="term" value="C:plasma membrane"/>
    <property type="evidence" value="ECO:0007669"/>
    <property type="project" value="UniProtKB-SubCell"/>
</dbReference>
<evidence type="ECO:0000256" key="2">
    <source>
        <dbReference type="ARBA" id="ARBA00009025"/>
    </source>
</evidence>
<feature type="transmembrane region" description="Helical" evidence="7">
    <location>
        <begin position="31"/>
        <end position="51"/>
    </location>
</feature>
<dbReference type="Pfam" id="PF00361">
    <property type="entry name" value="Proton_antipo_M"/>
    <property type="match status" value="1"/>
</dbReference>
<feature type="domain" description="NADH:quinone oxidoreductase/Mrp antiporter transmembrane" evidence="8">
    <location>
        <begin position="135"/>
        <end position="430"/>
    </location>
</feature>
<comment type="caution">
    <text evidence="9">The sequence shown here is derived from an EMBL/GenBank/DDBJ whole genome shotgun (WGS) entry which is preliminary data.</text>
</comment>
<feature type="transmembrane region" description="Helical" evidence="7">
    <location>
        <begin position="470"/>
        <end position="489"/>
    </location>
</feature>
<feature type="transmembrane region" description="Helical" evidence="7">
    <location>
        <begin position="6"/>
        <end position="24"/>
    </location>
</feature>
<dbReference type="GO" id="GO:0048039">
    <property type="term" value="F:ubiquinone binding"/>
    <property type="evidence" value="ECO:0007669"/>
    <property type="project" value="TreeGrafter"/>
</dbReference>
<dbReference type="PANTHER" id="PTHR43507:SF1">
    <property type="entry name" value="NADH-UBIQUINONE OXIDOREDUCTASE CHAIN 4"/>
    <property type="match status" value="1"/>
</dbReference>
<evidence type="ECO:0000313" key="9">
    <source>
        <dbReference type="EMBL" id="KPV42833.1"/>
    </source>
</evidence>
<feature type="transmembrane region" description="Helical" evidence="7">
    <location>
        <begin position="427"/>
        <end position="450"/>
    </location>
</feature>
<organism evidence="9 10">
    <name type="scientific">Alicyclobacillus ferrooxydans</name>
    <dbReference type="NCBI Taxonomy" id="471514"/>
    <lineage>
        <taxon>Bacteria</taxon>
        <taxon>Bacillati</taxon>
        <taxon>Bacillota</taxon>
        <taxon>Bacilli</taxon>
        <taxon>Bacillales</taxon>
        <taxon>Alicyclobacillaceae</taxon>
        <taxon>Alicyclobacillus</taxon>
    </lineage>
</organism>
<comment type="subcellular location">
    <subcellularLocation>
        <location evidence="1">Cell membrane</location>
        <topology evidence="1">Multi-pass membrane protein</topology>
    </subcellularLocation>
    <subcellularLocation>
        <location evidence="6">Membrane</location>
        <topology evidence="6">Multi-pass membrane protein</topology>
    </subcellularLocation>
</comment>
<evidence type="ECO:0000256" key="1">
    <source>
        <dbReference type="ARBA" id="ARBA00004651"/>
    </source>
</evidence>
<evidence type="ECO:0000256" key="4">
    <source>
        <dbReference type="ARBA" id="ARBA00022989"/>
    </source>
</evidence>
<feature type="transmembrane region" description="Helical" evidence="7">
    <location>
        <begin position="264"/>
        <end position="284"/>
    </location>
</feature>
<accession>A0A0P9EV20</accession>
<dbReference type="InterPro" id="IPR001750">
    <property type="entry name" value="ND/Mrp_TM"/>
</dbReference>
<dbReference type="STRING" id="471514.AN477_16005"/>
<dbReference type="PATRIC" id="fig|471514.4.peg.4889"/>
<feature type="transmembrane region" description="Helical" evidence="7">
    <location>
        <begin position="324"/>
        <end position="345"/>
    </location>
</feature>
<dbReference type="InterPro" id="IPR010227">
    <property type="entry name" value="NADH_Q_OxRdtase_chainM/4"/>
</dbReference>
<keyword evidence="4 7" id="KW-1133">Transmembrane helix</keyword>
<keyword evidence="10" id="KW-1185">Reference proteome</keyword>
<feature type="transmembrane region" description="Helical" evidence="7">
    <location>
        <begin position="351"/>
        <end position="372"/>
    </location>
</feature>